<sequence>FGNNRTCPPTWEVEPVPEGFDYDMWLGPAPWEPYTEQRCHYQFRFILDYSGGQMTNWGAHYLDIAQWGNGADDTGPVEIVGSGDFPKTGLFTTAQNENIEYTYANGVKLFLKSGSGHTRFEGTKGWVFVKRGKIDAEPKSLLTSKIGPDEIQ</sequence>
<protein>
    <recommendedName>
        <fullName evidence="1">Gfo/Idh/MocA-like oxidoreductase bacterial type C-terminal domain-containing protein</fullName>
    </recommendedName>
</protein>
<feature type="domain" description="Gfo/Idh/MocA-like oxidoreductase bacterial type C-terminal" evidence="1">
    <location>
        <begin position="12"/>
        <end position="128"/>
    </location>
</feature>
<dbReference type="Pfam" id="PF19051">
    <property type="entry name" value="GFO_IDH_MocA_C2"/>
    <property type="match status" value="1"/>
</dbReference>
<dbReference type="PANTHER" id="PTHR43818">
    <property type="entry name" value="BCDNA.GH03377"/>
    <property type="match status" value="1"/>
</dbReference>
<accession>X0YP23</accession>
<evidence type="ECO:0000313" key="2">
    <source>
        <dbReference type="EMBL" id="GAG48682.1"/>
    </source>
</evidence>
<dbReference type="InterPro" id="IPR050463">
    <property type="entry name" value="Gfo/Idh/MocA_oxidrdct_glycsds"/>
</dbReference>
<evidence type="ECO:0000259" key="1">
    <source>
        <dbReference type="Pfam" id="PF19051"/>
    </source>
</evidence>
<dbReference type="Gene3D" id="3.30.360.10">
    <property type="entry name" value="Dihydrodipicolinate Reductase, domain 2"/>
    <property type="match status" value="1"/>
</dbReference>
<comment type="caution">
    <text evidence="2">The sequence shown here is derived from an EMBL/GenBank/DDBJ whole genome shotgun (WGS) entry which is preliminary data.</text>
</comment>
<name>X0YP23_9ZZZZ</name>
<gene>
    <name evidence="2" type="ORF">S01H1_83865</name>
</gene>
<dbReference type="PANTHER" id="PTHR43818:SF5">
    <property type="entry name" value="OXIDOREDUCTASE FAMILY PROTEIN"/>
    <property type="match status" value="1"/>
</dbReference>
<dbReference type="EMBL" id="BARS01057112">
    <property type="protein sequence ID" value="GAG48682.1"/>
    <property type="molecule type" value="Genomic_DNA"/>
</dbReference>
<proteinExistence type="predicted"/>
<dbReference type="AlphaFoldDB" id="X0YP23"/>
<organism evidence="2">
    <name type="scientific">marine sediment metagenome</name>
    <dbReference type="NCBI Taxonomy" id="412755"/>
    <lineage>
        <taxon>unclassified sequences</taxon>
        <taxon>metagenomes</taxon>
        <taxon>ecological metagenomes</taxon>
    </lineage>
</organism>
<dbReference type="SUPFAM" id="SSF55347">
    <property type="entry name" value="Glyceraldehyde-3-phosphate dehydrogenase-like, C-terminal domain"/>
    <property type="match status" value="1"/>
</dbReference>
<feature type="non-terminal residue" evidence="2">
    <location>
        <position position="152"/>
    </location>
</feature>
<feature type="non-terminal residue" evidence="2">
    <location>
        <position position="1"/>
    </location>
</feature>
<dbReference type="InterPro" id="IPR043906">
    <property type="entry name" value="Gfo/Idh/MocA_OxRdtase_bact_C"/>
</dbReference>
<reference evidence="2" key="1">
    <citation type="journal article" date="2014" name="Front. Microbiol.">
        <title>High frequency of phylogenetically diverse reductive dehalogenase-homologous genes in deep subseafloor sedimentary metagenomes.</title>
        <authorList>
            <person name="Kawai M."/>
            <person name="Futagami T."/>
            <person name="Toyoda A."/>
            <person name="Takaki Y."/>
            <person name="Nishi S."/>
            <person name="Hori S."/>
            <person name="Arai W."/>
            <person name="Tsubouchi T."/>
            <person name="Morono Y."/>
            <person name="Uchiyama I."/>
            <person name="Ito T."/>
            <person name="Fujiyama A."/>
            <person name="Inagaki F."/>
            <person name="Takami H."/>
        </authorList>
    </citation>
    <scope>NUCLEOTIDE SEQUENCE</scope>
    <source>
        <strain evidence="2">Expedition CK06-06</strain>
    </source>
</reference>